<accession>A0A1I4KXH1</accession>
<dbReference type="EMBL" id="FOUB01000005">
    <property type="protein sequence ID" value="SFL83448.1"/>
    <property type="molecule type" value="Genomic_DNA"/>
</dbReference>
<name>A0A1I4KXH1_9PROT</name>
<proteinExistence type="predicted"/>
<dbReference type="AlphaFoldDB" id="A0A1I4KXH1"/>
<protein>
    <submittedName>
        <fullName evidence="1">Uncharacterized protein</fullName>
    </submittedName>
</protein>
<evidence type="ECO:0000313" key="2">
    <source>
        <dbReference type="Proteomes" id="UP000183287"/>
    </source>
</evidence>
<dbReference type="Proteomes" id="UP000183287">
    <property type="component" value="Unassembled WGS sequence"/>
</dbReference>
<reference evidence="2" key="1">
    <citation type="submission" date="2016-10" db="EMBL/GenBank/DDBJ databases">
        <authorList>
            <person name="Varghese N."/>
            <person name="Submissions S."/>
        </authorList>
    </citation>
    <scope>NUCLEOTIDE SEQUENCE [LARGE SCALE GENOMIC DNA]</scope>
    <source>
        <strain evidence="2">Nm44</strain>
    </source>
</reference>
<sequence length="595" mass="67498">MEKDDIDKDTIRVSHSTGTYSDIKVSPEISGLVQKAMEFFDGGFVRKTSTTLQRAAGRPTEDQALWAAIRDRTNAISFERYAEFIDRVLCDSKDRGRATCPTELCSDFTGATISSLGPPPTAGSIGSPSVTERHDELLARPGIYGVEAYQLLKLATQAFLLFESGVVVEGTRHPNTGRFVVPTPSGFRDRECDDTVPVEKARGNPVTFGAIQGELENYLQATVGNVSGRALPYLKRIVSALPSLNSRTVDESEGSPFCNNILQHRLSCPSLLELIWSYWHEEGMLVQTMNAIALRFQNKKRHAQDPLANLALDPLRPLNNLFWGFIQDEPNRLSIQRRCYEYDNQYGITLVGKAVPILDSADSRSQFIKAFHNLLYRTAMFYREDDDTTVTADAFSLLNALREVHIILAEGAHNQFGDLPWTARHEMLVMQWILARPEMKEFLRGRYSVPYQETWMGAVDDMKRLQDWTDVTITHFHELGTYGEQILLSIRYGDWIAANDQEQARNWARDWRPEIQRYMHAYHAVSGVDLTSETVDTRTAEARYAQPSLLLQKRLATQQPRNRVTGPIQRLANTRRTAYASLTNKMANRLRIDRK</sequence>
<organism evidence="1 2">
    <name type="scientific">Nitrosomonas communis</name>
    <dbReference type="NCBI Taxonomy" id="44574"/>
    <lineage>
        <taxon>Bacteria</taxon>
        <taxon>Pseudomonadati</taxon>
        <taxon>Pseudomonadota</taxon>
        <taxon>Betaproteobacteria</taxon>
        <taxon>Nitrosomonadales</taxon>
        <taxon>Nitrosomonadaceae</taxon>
        <taxon>Nitrosomonas</taxon>
    </lineage>
</organism>
<dbReference type="RefSeq" id="WP_074903685.1">
    <property type="nucleotide sequence ID" value="NZ_FOUB01000005.1"/>
</dbReference>
<keyword evidence="2" id="KW-1185">Reference proteome</keyword>
<evidence type="ECO:0000313" key="1">
    <source>
        <dbReference type="EMBL" id="SFL83448.1"/>
    </source>
</evidence>
<gene>
    <name evidence="1" type="ORF">SAMN05421863_100554</name>
</gene>
<dbReference type="OrthoDB" id="5483139at2"/>